<evidence type="ECO:0000313" key="11">
    <source>
        <dbReference type="Proteomes" id="UP000823786"/>
    </source>
</evidence>
<evidence type="ECO:0000256" key="3">
    <source>
        <dbReference type="ARBA" id="ARBA00022763"/>
    </source>
</evidence>
<dbReference type="EMBL" id="JAGGJV010000008">
    <property type="protein sequence ID" value="MBP1860704.1"/>
    <property type="molecule type" value="Genomic_DNA"/>
</dbReference>
<dbReference type="Pfam" id="PF02586">
    <property type="entry name" value="SRAP"/>
    <property type="match status" value="1"/>
</dbReference>
<dbReference type="InterPro" id="IPR003738">
    <property type="entry name" value="SRAP"/>
</dbReference>
<comment type="caution">
    <text evidence="10">The sequence shown here is derived from an EMBL/GenBank/DDBJ whole genome shotgun (WGS) entry which is preliminary data.</text>
</comment>
<keyword evidence="7" id="KW-0456">Lyase</keyword>
<dbReference type="Gene3D" id="3.90.1680.10">
    <property type="entry name" value="SOS response associated peptidase-like"/>
    <property type="match status" value="1"/>
</dbReference>
<dbReference type="RefSeq" id="WP_209854708.1">
    <property type="nucleotide sequence ID" value="NZ_JAGGJV010000008.1"/>
</dbReference>
<evidence type="ECO:0000256" key="1">
    <source>
        <dbReference type="ARBA" id="ARBA00008136"/>
    </source>
</evidence>
<evidence type="ECO:0000256" key="5">
    <source>
        <dbReference type="ARBA" id="ARBA00023124"/>
    </source>
</evidence>
<keyword evidence="3" id="KW-0227">DNA damage</keyword>
<name>A0ABS4ERY5_9HYPH</name>
<dbReference type="InterPro" id="IPR036590">
    <property type="entry name" value="SRAP-like"/>
</dbReference>
<dbReference type="Proteomes" id="UP000823786">
    <property type="component" value="Unassembled WGS sequence"/>
</dbReference>
<protein>
    <recommendedName>
        <fullName evidence="8">Abasic site processing protein</fullName>
        <ecNumber evidence="8">3.4.-.-</ecNumber>
    </recommendedName>
</protein>
<evidence type="ECO:0000256" key="8">
    <source>
        <dbReference type="RuleBase" id="RU364100"/>
    </source>
</evidence>
<organism evidence="10 11">
    <name type="scientific">Rhizobium herbae</name>
    <dbReference type="NCBI Taxonomy" id="508661"/>
    <lineage>
        <taxon>Bacteria</taxon>
        <taxon>Pseudomonadati</taxon>
        <taxon>Pseudomonadota</taxon>
        <taxon>Alphaproteobacteria</taxon>
        <taxon>Hyphomicrobiales</taxon>
        <taxon>Rhizobiaceae</taxon>
        <taxon>Rhizobium/Agrobacterium group</taxon>
        <taxon>Rhizobium</taxon>
    </lineage>
</organism>
<keyword evidence="5" id="KW-0190">Covalent protein-DNA linkage</keyword>
<evidence type="ECO:0000256" key="7">
    <source>
        <dbReference type="ARBA" id="ARBA00023239"/>
    </source>
</evidence>
<dbReference type="EC" id="3.4.-.-" evidence="8"/>
<reference evidence="10 11" key="1">
    <citation type="submission" date="2021-03" db="EMBL/GenBank/DDBJ databases">
        <title>Genomic Encyclopedia of Type Strains, Phase IV (KMG-IV): sequencing the most valuable type-strain genomes for metagenomic binning, comparative biology and taxonomic classification.</title>
        <authorList>
            <person name="Goeker M."/>
        </authorList>
    </citation>
    <scope>NUCLEOTIDE SEQUENCE [LARGE SCALE GENOMIC DNA]</scope>
    <source>
        <strain evidence="10 11">DSM 26427</strain>
    </source>
</reference>
<dbReference type="PANTHER" id="PTHR13604">
    <property type="entry name" value="DC12-RELATED"/>
    <property type="match status" value="1"/>
</dbReference>
<accession>A0ABS4ERY5</accession>
<evidence type="ECO:0000256" key="6">
    <source>
        <dbReference type="ARBA" id="ARBA00023125"/>
    </source>
</evidence>
<evidence type="ECO:0000256" key="4">
    <source>
        <dbReference type="ARBA" id="ARBA00022801"/>
    </source>
</evidence>
<dbReference type="PANTHER" id="PTHR13604:SF0">
    <property type="entry name" value="ABASIC SITE PROCESSING PROTEIN HMCES"/>
    <property type="match status" value="1"/>
</dbReference>
<comment type="similarity">
    <text evidence="1 8">Belongs to the SOS response-associated peptidase family.</text>
</comment>
<evidence type="ECO:0000256" key="9">
    <source>
        <dbReference type="SAM" id="MobiDB-lite"/>
    </source>
</evidence>
<evidence type="ECO:0000313" key="10">
    <source>
        <dbReference type="EMBL" id="MBP1860704.1"/>
    </source>
</evidence>
<dbReference type="SUPFAM" id="SSF143081">
    <property type="entry name" value="BB1717-like"/>
    <property type="match status" value="1"/>
</dbReference>
<sequence>MCGRFSLTATPRELAEVFGLLETEDFPARFNIAPTQPILVVMSGERQRPGSNLPERRALLVRWGLTPSWVKDPRDFPLLINARAETAAGKASFKAAMRHRRVLIPASGFYEWHRPSKDSGQASQAYWIRPRNGGIVAFAGLMETWSSADGSEVDTGAILTTHANSRIGDVHDRMPVVIKPEDFARWLDCRTQEPRDVADLMAPADDDYFEVIAVSDRVNKVANTGADLQTPVQVAARPAAKPKEPPENPQLSLF</sequence>
<keyword evidence="2 8" id="KW-0645">Protease</keyword>
<keyword evidence="6" id="KW-0238">DNA-binding</keyword>
<evidence type="ECO:0000256" key="2">
    <source>
        <dbReference type="ARBA" id="ARBA00022670"/>
    </source>
</evidence>
<keyword evidence="11" id="KW-1185">Reference proteome</keyword>
<gene>
    <name evidence="10" type="ORF">J2Z75_004225</name>
</gene>
<feature type="region of interest" description="Disordered" evidence="9">
    <location>
        <begin position="232"/>
        <end position="254"/>
    </location>
</feature>
<keyword evidence="4 8" id="KW-0378">Hydrolase</keyword>
<proteinExistence type="inferred from homology"/>